<evidence type="ECO:0000313" key="2">
    <source>
        <dbReference type="Proteomes" id="UP001054945"/>
    </source>
</evidence>
<protein>
    <submittedName>
        <fullName evidence="1">Uncharacterized protein</fullName>
    </submittedName>
</protein>
<reference evidence="1 2" key="1">
    <citation type="submission" date="2021-06" db="EMBL/GenBank/DDBJ databases">
        <title>Caerostris extrusa draft genome.</title>
        <authorList>
            <person name="Kono N."/>
            <person name="Arakawa K."/>
        </authorList>
    </citation>
    <scope>NUCLEOTIDE SEQUENCE [LARGE SCALE GENOMIC DNA]</scope>
</reference>
<proteinExistence type="predicted"/>
<dbReference type="AlphaFoldDB" id="A0AAV4RV42"/>
<keyword evidence="2" id="KW-1185">Reference proteome</keyword>
<organism evidence="1 2">
    <name type="scientific">Caerostris extrusa</name>
    <name type="common">Bark spider</name>
    <name type="synonym">Caerostris bankana</name>
    <dbReference type="NCBI Taxonomy" id="172846"/>
    <lineage>
        <taxon>Eukaryota</taxon>
        <taxon>Metazoa</taxon>
        <taxon>Ecdysozoa</taxon>
        <taxon>Arthropoda</taxon>
        <taxon>Chelicerata</taxon>
        <taxon>Arachnida</taxon>
        <taxon>Araneae</taxon>
        <taxon>Araneomorphae</taxon>
        <taxon>Entelegynae</taxon>
        <taxon>Araneoidea</taxon>
        <taxon>Araneidae</taxon>
        <taxon>Caerostris</taxon>
    </lineage>
</organism>
<sequence length="80" mass="9103">MEDLAFLEVILARRHTRASKFQILKFSRSSRTRKRLAGAIANVSRKFSSLAVCICISDASWEVFAPKEKNIKGKIFIEES</sequence>
<dbReference type="Proteomes" id="UP001054945">
    <property type="component" value="Unassembled WGS sequence"/>
</dbReference>
<comment type="caution">
    <text evidence="1">The sequence shown here is derived from an EMBL/GenBank/DDBJ whole genome shotgun (WGS) entry which is preliminary data.</text>
</comment>
<dbReference type="EMBL" id="BPLR01008386">
    <property type="protein sequence ID" value="GIY24332.1"/>
    <property type="molecule type" value="Genomic_DNA"/>
</dbReference>
<accession>A0AAV4RV42</accession>
<evidence type="ECO:0000313" key="1">
    <source>
        <dbReference type="EMBL" id="GIY24332.1"/>
    </source>
</evidence>
<gene>
    <name evidence="1" type="ORF">CEXT_267271</name>
</gene>
<name>A0AAV4RV42_CAEEX</name>